<dbReference type="GO" id="GO:0000027">
    <property type="term" value="P:ribosomal large subunit assembly"/>
    <property type="evidence" value="ECO:0007669"/>
    <property type="project" value="TreeGrafter"/>
</dbReference>
<keyword evidence="3" id="KW-0687">Ribonucleoprotein</keyword>
<dbReference type="InterPro" id="IPR008991">
    <property type="entry name" value="Translation_prot_SH3-like_sf"/>
</dbReference>
<sequence>MSAVTKEIGGASNGGKRVIPASKASKWYPAEDIPALKKARKTVRPAVLRASLNPGAVLIILAGRFRGKRVVLLKALEDGTLLVTGPFKVNGVPLRRVNPAYVIATSTVVNVDSVDVSTFTAAYFAREKKSKKEGEAEFFGDDEKKQKKVISETRVTDQKIVDTALLAEIKKVPALKAYLASSFSLKKGDKPHLMKF</sequence>
<dbReference type="PANTHER" id="PTHR10715:SF0">
    <property type="entry name" value="LARGE RIBOSOMAL SUBUNIT PROTEIN EL6"/>
    <property type="match status" value="1"/>
</dbReference>
<keyword evidence="5" id="KW-1185">Reference proteome</keyword>
<dbReference type="OrthoDB" id="2436667at2759"/>
<evidence type="ECO:0000256" key="2">
    <source>
        <dbReference type="ARBA" id="ARBA00022980"/>
    </source>
</evidence>
<evidence type="ECO:0008006" key="6">
    <source>
        <dbReference type="Google" id="ProtNLM"/>
    </source>
</evidence>
<evidence type="ECO:0000256" key="3">
    <source>
        <dbReference type="ARBA" id="ARBA00023274"/>
    </source>
</evidence>
<dbReference type="GO" id="GO:0003723">
    <property type="term" value="F:RNA binding"/>
    <property type="evidence" value="ECO:0007669"/>
    <property type="project" value="TreeGrafter"/>
</dbReference>
<dbReference type="InterPro" id="IPR014722">
    <property type="entry name" value="Rib_uL2_dom2"/>
</dbReference>
<dbReference type="InterPro" id="IPR041997">
    <property type="entry name" value="Ribosomal_eL6_KOW"/>
</dbReference>
<dbReference type="InterPro" id="IPR000915">
    <property type="entry name" value="60S_ribosomal_eL6"/>
</dbReference>
<dbReference type="AlphaFoldDB" id="A0A1E3PYK7"/>
<dbReference type="GO" id="GO:0003735">
    <property type="term" value="F:structural constituent of ribosome"/>
    <property type="evidence" value="ECO:0007669"/>
    <property type="project" value="InterPro"/>
</dbReference>
<dbReference type="GO" id="GO:0002181">
    <property type="term" value="P:cytoplasmic translation"/>
    <property type="evidence" value="ECO:0007669"/>
    <property type="project" value="TreeGrafter"/>
</dbReference>
<name>A0A1E3PYK7_LIPST</name>
<evidence type="ECO:0000256" key="1">
    <source>
        <dbReference type="ARBA" id="ARBA00010592"/>
    </source>
</evidence>
<evidence type="ECO:0000313" key="4">
    <source>
        <dbReference type="EMBL" id="ODQ69887.1"/>
    </source>
</evidence>
<protein>
    <recommendedName>
        <fullName evidence="6">60S ribosomal protein L6</fullName>
    </recommendedName>
</protein>
<gene>
    <name evidence="4" type="ORF">LIPSTDRAFT_75528</name>
</gene>
<dbReference type="STRING" id="675824.A0A1E3PYK7"/>
<dbReference type="EMBL" id="KV454302">
    <property type="protein sequence ID" value="ODQ69887.1"/>
    <property type="molecule type" value="Genomic_DNA"/>
</dbReference>
<reference evidence="4 5" key="1">
    <citation type="journal article" date="2016" name="Proc. Natl. Acad. Sci. U.S.A.">
        <title>Comparative genomics of biotechnologically important yeasts.</title>
        <authorList>
            <person name="Riley R."/>
            <person name="Haridas S."/>
            <person name="Wolfe K.H."/>
            <person name="Lopes M.R."/>
            <person name="Hittinger C.T."/>
            <person name="Goeker M."/>
            <person name="Salamov A.A."/>
            <person name="Wisecaver J.H."/>
            <person name="Long T.M."/>
            <person name="Calvey C.H."/>
            <person name="Aerts A.L."/>
            <person name="Barry K.W."/>
            <person name="Choi C."/>
            <person name="Clum A."/>
            <person name="Coughlan A.Y."/>
            <person name="Deshpande S."/>
            <person name="Douglass A.P."/>
            <person name="Hanson S.J."/>
            <person name="Klenk H.-P."/>
            <person name="LaButti K.M."/>
            <person name="Lapidus A."/>
            <person name="Lindquist E.A."/>
            <person name="Lipzen A.M."/>
            <person name="Meier-Kolthoff J.P."/>
            <person name="Ohm R.A."/>
            <person name="Otillar R.P."/>
            <person name="Pangilinan J.L."/>
            <person name="Peng Y."/>
            <person name="Rokas A."/>
            <person name="Rosa C.A."/>
            <person name="Scheuner C."/>
            <person name="Sibirny A.A."/>
            <person name="Slot J.C."/>
            <person name="Stielow J.B."/>
            <person name="Sun H."/>
            <person name="Kurtzman C.P."/>
            <person name="Blackwell M."/>
            <person name="Grigoriev I.V."/>
            <person name="Jeffries T.W."/>
        </authorList>
    </citation>
    <scope>NUCLEOTIDE SEQUENCE [LARGE SCALE GENOMIC DNA]</scope>
    <source>
        <strain evidence="4 5">NRRL Y-11557</strain>
    </source>
</reference>
<dbReference type="CDD" id="cd13156">
    <property type="entry name" value="KOW_RPL6"/>
    <property type="match status" value="1"/>
</dbReference>
<dbReference type="GO" id="GO:0030684">
    <property type="term" value="C:preribosome"/>
    <property type="evidence" value="ECO:0007669"/>
    <property type="project" value="EnsemblFungi"/>
</dbReference>
<dbReference type="GO" id="GO:0022625">
    <property type="term" value="C:cytosolic large ribosomal subunit"/>
    <property type="evidence" value="ECO:0007669"/>
    <property type="project" value="TreeGrafter"/>
</dbReference>
<keyword evidence="2" id="KW-0689">Ribosomal protein</keyword>
<dbReference type="SUPFAM" id="SSF50104">
    <property type="entry name" value="Translation proteins SH3-like domain"/>
    <property type="match status" value="1"/>
</dbReference>
<dbReference type="Gene3D" id="2.30.30.30">
    <property type="match status" value="1"/>
</dbReference>
<dbReference type="PANTHER" id="PTHR10715">
    <property type="entry name" value="60S RIBOSOMAL PROTEIN L6"/>
    <property type="match status" value="1"/>
</dbReference>
<accession>A0A1E3PYK7</accession>
<organism evidence="4 5">
    <name type="scientific">Lipomyces starkeyi NRRL Y-11557</name>
    <dbReference type="NCBI Taxonomy" id="675824"/>
    <lineage>
        <taxon>Eukaryota</taxon>
        <taxon>Fungi</taxon>
        <taxon>Dikarya</taxon>
        <taxon>Ascomycota</taxon>
        <taxon>Saccharomycotina</taxon>
        <taxon>Lipomycetes</taxon>
        <taxon>Lipomycetales</taxon>
        <taxon>Lipomycetaceae</taxon>
        <taxon>Lipomyces</taxon>
    </lineage>
</organism>
<proteinExistence type="inferred from homology"/>
<dbReference type="FunFam" id="2.30.30.30:FF:000014">
    <property type="entry name" value="60S ribosomal protein L6"/>
    <property type="match status" value="1"/>
</dbReference>
<evidence type="ECO:0000313" key="5">
    <source>
        <dbReference type="Proteomes" id="UP000094385"/>
    </source>
</evidence>
<comment type="similarity">
    <text evidence="1">Belongs to the eukaryotic ribosomal protein eL6 family.</text>
</comment>
<dbReference type="Pfam" id="PF01159">
    <property type="entry name" value="Ribosomal_L6e"/>
    <property type="match status" value="1"/>
</dbReference>
<dbReference type="Proteomes" id="UP000094385">
    <property type="component" value="Unassembled WGS sequence"/>
</dbReference>